<dbReference type="Proteomes" id="UP000193986">
    <property type="component" value="Unassembled WGS sequence"/>
</dbReference>
<dbReference type="InParanoid" id="A0A1Y2AHM9"/>
<sequence>MAEYGQTVMDRTQTLILGLQRRGIGLSLIAPWLRDGDDTLENFTRSPNSTEHGRRASLAASEYTGDSFQADLYMAGPSGLPDLVTEPIPTCGVGNPRDELGIVGDDAYFLDQDNINGPAEDEHDEDGVEQPAQCLARQISALNELICGSNETWTNLGESQKARIKTLLSRMTMISDANFHDVQCS</sequence>
<comment type="caution">
    <text evidence="1">The sequence shown here is derived from an EMBL/GenBank/DDBJ whole genome shotgun (WGS) entry which is preliminary data.</text>
</comment>
<gene>
    <name evidence="1" type="ORF">BCR39DRAFT_562579</name>
</gene>
<organism evidence="1 2">
    <name type="scientific">Naematelia encephala</name>
    <dbReference type="NCBI Taxonomy" id="71784"/>
    <lineage>
        <taxon>Eukaryota</taxon>
        <taxon>Fungi</taxon>
        <taxon>Dikarya</taxon>
        <taxon>Basidiomycota</taxon>
        <taxon>Agaricomycotina</taxon>
        <taxon>Tremellomycetes</taxon>
        <taxon>Tremellales</taxon>
        <taxon>Naemateliaceae</taxon>
        <taxon>Naematelia</taxon>
    </lineage>
</organism>
<proteinExistence type="predicted"/>
<dbReference type="AlphaFoldDB" id="A0A1Y2AHM9"/>
<accession>A0A1Y2AHM9</accession>
<reference evidence="1 2" key="1">
    <citation type="submission" date="2016-07" db="EMBL/GenBank/DDBJ databases">
        <title>Pervasive Adenine N6-methylation of Active Genes in Fungi.</title>
        <authorList>
            <consortium name="DOE Joint Genome Institute"/>
            <person name="Mondo S.J."/>
            <person name="Dannebaum R.O."/>
            <person name="Kuo R.C."/>
            <person name="Labutti K."/>
            <person name="Haridas S."/>
            <person name="Kuo A."/>
            <person name="Salamov A."/>
            <person name="Ahrendt S.R."/>
            <person name="Lipzen A."/>
            <person name="Sullivan W."/>
            <person name="Andreopoulos W.B."/>
            <person name="Clum A."/>
            <person name="Lindquist E."/>
            <person name="Daum C."/>
            <person name="Ramamoorthy G.K."/>
            <person name="Gryganskyi A."/>
            <person name="Culley D."/>
            <person name="Magnuson J.K."/>
            <person name="James T.Y."/>
            <person name="O'Malley M.A."/>
            <person name="Stajich J.E."/>
            <person name="Spatafora J.W."/>
            <person name="Visel A."/>
            <person name="Grigoriev I.V."/>
        </authorList>
    </citation>
    <scope>NUCLEOTIDE SEQUENCE [LARGE SCALE GENOMIC DNA]</scope>
    <source>
        <strain evidence="1 2">68-887.2</strain>
    </source>
</reference>
<evidence type="ECO:0000313" key="2">
    <source>
        <dbReference type="Proteomes" id="UP000193986"/>
    </source>
</evidence>
<evidence type="ECO:0000313" key="1">
    <source>
        <dbReference type="EMBL" id="ORY21697.1"/>
    </source>
</evidence>
<name>A0A1Y2AHM9_9TREE</name>
<keyword evidence="2" id="KW-1185">Reference proteome</keyword>
<protein>
    <submittedName>
        <fullName evidence="1">Uncharacterized protein</fullName>
    </submittedName>
</protein>
<dbReference type="EMBL" id="MCFC01000106">
    <property type="protein sequence ID" value="ORY21697.1"/>
    <property type="molecule type" value="Genomic_DNA"/>
</dbReference>